<dbReference type="InterPro" id="IPR002781">
    <property type="entry name" value="TM_pro_TauE-like"/>
</dbReference>
<keyword evidence="4 5" id="KW-0472">Membrane</keyword>
<evidence type="ECO:0000256" key="5">
    <source>
        <dbReference type="RuleBase" id="RU363041"/>
    </source>
</evidence>
<evidence type="ECO:0000256" key="4">
    <source>
        <dbReference type="ARBA" id="ARBA00023136"/>
    </source>
</evidence>
<feature type="transmembrane region" description="Helical" evidence="5">
    <location>
        <begin position="143"/>
        <end position="173"/>
    </location>
</feature>
<dbReference type="PANTHER" id="PTHR43701">
    <property type="entry name" value="MEMBRANE TRANSPORTER PROTEIN MJ0441-RELATED"/>
    <property type="match status" value="1"/>
</dbReference>
<feature type="transmembrane region" description="Helical" evidence="5">
    <location>
        <begin position="205"/>
        <end position="227"/>
    </location>
</feature>
<evidence type="ECO:0000256" key="1">
    <source>
        <dbReference type="ARBA" id="ARBA00004141"/>
    </source>
</evidence>
<dbReference type="RefSeq" id="WP_147153686.1">
    <property type="nucleotide sequence ID" value="NZ_BKAJ01000100.1"/>
</dbReference>
<feature type="transmembrane region" description="Helical" evidence="5">
    <location>
        <begin position="180"/>
        <end position="199"/>
    </location>
</feature>
<reference evidence="6 7" key="1">
    <citation type="submission" date="2019-07" db="EMBL/GenBank/DDBJ databases">
        <title>Whole genome shotgun sequence of Reyranella soli NBRC 108950.</title>
        <authorList>
            <person name="Hosoyama A."/>
            <person name="Uohara A."/>
            <person name="Ohji S."/>
            <person name="Ichikawa N."/>
        </authorList>
    </citation>
    <scope>NUCLEOTIDE SEQUENCE [LARGE SCALE GENOMIC DNA]</scope>
    <source>
        <strain evidence="6 7">NBRC 108950</strain>
    </source>
</reference>
<keyword evidence="2 5" id="KW-0812">Transmembrane</keyword>
<feature type="transmembrane region" description="Helical" evidence="5">
    <location>
        <begin position="234"/>
        <end position="255"/>
    </location>
</feature>
<name>A0A512NHL5_9HYPH</name>
<protein>
    <recommendedName>
        <fullName evidence="5">Probable membrane transporter protein</fullName>
    </recommendedName>
</protein>
<keyword evidence="7" id="KW-1185">Reference proteome</keyword>
<sequence>MLLGYDPINLVLALAAGFACGFLNTAASSGSVVTLPIMIFLGLDPATANATNRLPVLIGAASGALDFAARKAMPWKIAFHIAAPTTLGSLIGAGLAEIVPRRDMGMVVTAGVLFAALLLFKNIKNAIEQAQAAEVRLRPRDLALFFLAGIWLGFIVLGGATCMLLILTLMVGLDLPRANAVRAAALVPVTLVAMVVFAAHGDINWVLGGILSLGSIAGGMMGARLSLSANAKRYVFVLLVVAISAELLQLAWHYVFNRL</sequence>
<evidence type="ECO:0000256" key="2">
    <source>
        <dbReference type="ARBA" id="ARBA00022692"/>
    </source>
</evidence>
<feature type="transmembrane region" description="Helical" evidence="5">
    <location>
        <begin position="77"/>
        <end position="99"/>
    </location>
</feature>
<dbReference type="AlphaFoldDB" id="A0A512NHL5"/>
<keyword evidence="3 5" id="KW-1133">Transmembrane helix</keyword>
<dbReference type="OrthoDB" id="9807082at2"/>
<keyword evidence="5" id="KW-1003">Cell membrane</keyword>
<comment type="similarity">
    <text evidence="5">Belongs to the 4-toluene sulfonate uptake permease (TSUP) (TC 2.A.102) family.</text>
</comment>
<organism evidence="6 7">
    <name type="scientific">Reyranella soli</name>
    <dbReference type="NCBI Taxonomy" id="1230389"/>
    <lineage>
        <taxon>Bacteria</taxon>
        <taxon>Pseudomonadati</taxon>
        <taxon>Pseudomonadota</taxon>
        <taxon>Alphaproteobacteria</taxon>
        <taxon>Hyphomicrobiales</taxon>
        <taxon>Reyranellaceae</taxon>
        <taxon>Reyranella</taxon>
    </lineage>
</organism>
<dbReference type="EMBL" id="BKAJ01000100">
    <property type="protein sequence ID" value="GEP58447.1"/>
    <property type="molecule type" value="Genomic_DNA"/>
</dbReference>
<evidence type="ECO:0000313" key="6">
    <source>
        <dbReference type="EMBL" id="GEP58447.1"/>
    </source>
</evidence>
<dbReference type="InterPro" id="IPR051598">
    <property type="entry name" value="TSUP/Inactive_protease-like"/>
</dbReference>
<comment type="subcellular location">
    <subcellularLocation>
        <location evidence="5">Cell membrane</location>
        <topology evidence="5">Multi-pass membrane protein</topology>
    </subcellularLocation>
    <subcellularLocation>
        <location evidence="1">Membrane</location>
        <topology evidence="1">Multi-pass membrane protein</topology>
    </subcellularLocation>
</comment>
<accession>A0A512NHL5</accession>
<dbReference type="Pfam" id="PF01925">
    <property type="entry name" value="TauE"/>
    <property type="match status" value="1"/>
</dbReference>
<gene>
    <name evidence="6" type="ORF">RSO01_56130</name>
</gene>
<dbReference type="PANTHER" id="PTHR43701:SF2">
    <property type="entry name" value="MEMBRANE TRANSPORTER PROTEIN YJNA-RELATED"/>
    <property type="match status" value="1"/>
</dbReference>
<proteinExistence type="inferred from homology"/>
<dbReference type="GO" id="GO:0005886">
    <property type="term" value="C:plasma membrane"/>
    <property type="evidence" value="ECO:0007669"/>
    <property type="project" value="UniProtKB-SubCell"/>
</dbReference>
<comment type="caution">
    <text evidence="6">The sequence shown here is derived from an EMBL/GenBank/DDBJ whole genome shotgun (WGS) entry which is preliminary data.</text>
</comment>
<evidence type="ECO:0000313" key="7">
    <source>
        <dbReference type="Proteomes" id="UP000321058"/>
    </source>
</evidence>
<dbReference type="Proteomes" id="UP000321058">
    <property type="component" value="Unassembled WGS sequence"/>
</dbReference>
<feature type="transmembrane region" description="Helical" evidence="5">
    <location>
        <begin position="106"/>
        <end position="123"/>
    </location>
</feature>
<evidence type="ECO:0000256" key="3">
    <source>
        <dbReference type="ARBA" id="ARBA00022989"/>
    </source>
</evidence>